<evidence type="ECO:0000256" key="1">
    <source>
        <dbReference type="SAM" id="Phobius"/>
    </source>
</evidence>
<feature type="transmembrane region" description="Helical" evidence="1">
    <location>
        <begin position="32"/>
        <end position="52"/>
    </location>
</feature>
<evidence type="ECO:0000313" key="2">
    <source>
        <dbReference type="EMBL" id="KKL13673.1"/>
    </source>
</evidence>
<dbReference type="AlphaFoldDB" id="A0A0F9DP03"/>
<comment type="caution">
    <text evidence="2">The sequence shown here is derived from an EMBL/GenBank/DDBJ whole genome shotgun (WGS) entry which is preliminary data.</text>
</comment>
<sequence>MALKAEKPHMINGDHSAMWDAINRLTERMDKVFYVALTMLAGVIVTLVMVLLK</sequence>
<gene>
    <name evidence="2" type="ORF">LCGC14_2523390</name>
</gene>
<protein>
    <submittedName>
        <fullName evidence="2">Uncharacterized protein</fullName>
    </submittedName>
</protein>
<keyword evidence="1" id="KW-1133">Transmembrane helix</keyword>
<keyword evidence="1" id="KW-0472">Membrane</keyword>
<organism evidence="2">
    <name type="scientific">marine sediment metagenome</name>
    <dbReference type="NCBI Taxonomy" id="412755"/>
    <lineage>
        <taxon>unclassified sequences</taxon>
        <taxon>metagenomes</taxon>
        <taxon>ecological metagenomes</taxon>
    </lineage>
</organism>
<name>A0A0F9DP03_9ZZZZ</name>
<accession>A0A0F9DP03</accession>
<dbReference type="EMBL" id="LAZR01040763">
    <property type="protein sequence ID" value="KKL13673.1"/>
    <property type="molecule type" value="Genomic_DNA"/>
</dbReference>
<proteinExistence type="predicted"/>
<reference evidence="2" key="1">
    <citation type="journal article" date="2015" name="Nature">
        <title>Complex archaea that bridge the gap between prokaryotes and eukaryotes.</title>
        <authorList>
            <person name="Spang A."/>
            <person name="Saw J.H."/>
            <person name="Jorgensen S.L."/>
            <person name="Zaremba-Niedzwiedzka K."/>
            <person name="Martijn J."/>
            <person name="Lind A.E."/>
            <person name="van Eijk R."/>
            <person name="Schleper C."/>
            <person name="Guy L."/>
            <person name="Ettema T.J."/>
        </authorList>
    </citation>
    <scope>NUCLEOTIDE SEQUENCE</scope>
</reference>
<keyword evidence="1" id="KW-0812">Transmembrane</keyword>